<keyword evidence="1" id="KW-0472">Membrane</keyword>
<sequence length="131" mass="14141">MGGLFGEVSSAGLAIAASVVLALLVAAVLAIRRQDRASTADHESHLSAAPPTRMQIPIRNSSSAPLTLFIEPICDQYEIPVGGEAIVTLRMDADHMLDWHEENWLSLWDGGVISCPAQVKVAKDRPWVGRE</sequence>
<keyword evidence="1" id="KW-1133">Transmembrane helix</keyword>
<evidence type="ECO:0000313" key="2">
    <source>
        <dbReference type="EMBL" id="PSJ40466.1"/>
    </source>
</evidence>
<feature type="transmembrane region" description="Helical" evidence="1">
    <location>
        <begin position="12"/>
        <end position="31"/>
    </location>
</feature>
<dbReference type="RefSeq" id="WP_106512618.1">
    <property type="nucleotide sequence ID" value="NZ_PXYI01000003.1"/>
</dbReference>
<dbReference type="Proteomes" id="UP000241167">
    <property type="component" value="Unassembled WGS sequence"/>
</dbReference>
<evidence type="ECO:0000313" key="3">
    <source>
        <dbReference type="Proteomes" id="UP000241167"/>
    </source>
</evidence>
<proteinExistence type="predicted"/>
<dbReference type="EMBL" id="PXYI01000003">
    <property type="protein sequence ID" value="PSJ40466.1"/>
    <property type="molecule type" value="Genomic_DNA"/>
</dbReference>
<protein>
    <submittedName>
        <fullName evidence="2">Uncharacterized protein</fullName>
    </submittedName>
</protein>
<evidence type="ECO:0000256" key="1">
    <source>
        <dbReference type="SAM" id="Phobius"/>
    </source>
</evidence>
<organism evidence="2 3">
    <name type="scientific">Allosphingosinicella deserti</name>
    <dbReference type="NCBI Taxonomy" id="2116704"/>
    <lineage>
        <taxon>Bacteria</taxon>
        <taxon>Pseudomonadati</taxon>
        <taxon>Pseudomonadota</taxon>
        <taxon>Alphaproteobacteria</taxon>
        <taxon>Sphingomonadales</taxon>
        <taxon>Sphingomonadaceae</taxon>
        <taxon>Allosphingosinicella</taxon>
    </lineage>
</organism>
<dbReference type="AlphaFoldDB" id="A0A2P7QR66"/>
<keyword evidence="1" id="KW-0812">Transmembrane</keyword>
<name>A0A2P7QR66_9SPHN</name>
<comment type="caution">
    <text evidence="2">The sequence shown here is derived from an EMBL/GenBank/DDBJ whole genome shotgun (WGS) entry which is preliminary data.</text>
</comment>
<accession>A0A2P7QR66</accession>
<dbReference type="OrthoDB" id="7574212at2"/>
<keyword evidence="3" id="KW-1185">Reference proteome</keyword>
<gene>
    <name evidence="2" type="ORF">C7I55_09010</name>
</gene>
<reference evidence="2 3" key="1">
    <citation type="submission" date="2018-03" db="EMBL/GenBank/DDBJ databases">
        <title>The draft genome of Sphingosinicella sp. GL-C-18.</title>
        <authorList>
            <person name="Liu L."/>
            <person name="Li L."/>
            <person name="Liang L."/>
            <person name="Zhang X."/>
            <person name="Wang T."/>
        </authorList>
    </citation>
    <scope>NUCLEOTIDE SEQUENCE [LARGE SCALE GENOMIC DNA]</scope>
    <source>
        <strain evidence="2 3">GL-C-18</strain>
    </source>
</reference>